<dbReference type="AlphaFoldDB" id="A0A6P5Z6I2"/>
<evidence type="ECO:0000256" key="12">
    <source>
        <dbReference type="SAM" id="Phobius"/>
    </source>
</evidence>
<organism evidence="14 15">
    <name type="scientific">Durio zibethinus</name>
    <name type="common">Durian</name>
    <dbReference type="NCBI Taxonomy" id="66656"/>
    <lineage>
        <taxon>Eukaryota</taxon>
        <taxon>Viridiplantae</taxon>
        <taxon>Streptophyta</taxon>
        <taxon>Embryophyta</taxon>
        <taxon>Tracheophyta</taxon>
        <taxon>Spermatophyta</taxon>
        <taxon>Magnoliopsida</taxon>
        <taxon>eudicotyledons</taxon>
        <taxon>Gunneridae</taxon>
        <taxon>Pentapetalae</taxon>
        <taxon>rosids</taxon>
        <taxon>malvids</taxon>
        <taxon>Malvales</taxon>
        <taxon>Malvaceae</taxon>
        <taxon>Helicteroideae</taxon>
        <taxon>Durio</taxon>
    </lineage>
</organism>
<evidence type="ECO:0000256" key="5">
    <source>
        <dbReference type="ARBA" id="ARBA00022670"/>
    </source>
</evidence>
<keyword evidence="8" id="KW-0809">Transit peptide</keyword>
<feature type="transmembrane region" description="Helical" evidence="12">
    <location>
        <begin position="39"/>
        <end position="59"/>
    </location>
</feature>
<proteinExistence type="inferred from homology"/>
<comment type="similarity">
    <text evidence="2">Belongs to the peptidase M50B family.</text>
</comment>
<reference evidence="15" key="1">
    <citation type="submission" date="2025-08" db="UniProtKB">
        <authorList>
            <consortium name="RefSeq"/>
        </authorList>
    </citation>
    <scope>IDENTIFICATION</scope>
    <source>
        <tissue evidence="15">Fruit stalk</tissue>
    </source>
</reference>
<keyword evidence="3" id="KW-0150">Chloroplast</keyword>
<sequence>MGSLSSSWRRSRPGTLISSSFLSVIQKFVSNTRTIECKILSFMYVYLPGYVIISLQVLLSTRMQFEYFKMAYDTLHLSLMDSFYHHYFSLIQSTFDNLNLLLDGLPGAFVTALLLGAQELGYILVAKSTGVKLGVPFFVPSWQIGSFGAITRIKTIVPKREDLLKVAAAGPLAGFSLGFALFLLGFFLPPSDGIGVVVNASVFHESFLAGGVAKLLLGDVLKEGTPISVNPLVIWSWAGLFINAINSITAGELDGRRISLAIWGRKASSRFTSISIGLLRLSSLFNDVAFYWVVLIFFLERGPIAPLSEEITDPDDKYIALGVLVLILGLLVCLPYPFPFTYDSFNTDFQ</sequence>
<dbReference type="PANTHER" id="PTHR31412:SF5">
    <property type="entry name" value="ZINC METALLOPROTEASE EGY2, CHLOROPLASTIC-RELATED"/>
    <property type="match status" value="1"/>
</dbReference>
<keyword evidence="4" id="KW-0934">Plastid</keyword>
<dbReference type="PANTHER" id="PTHR31412">
    <property type="entry name" value="ZINC METALLOPROTEASE EGY1"/>
    <property type="match status" value="1"/>
</dbReference>
<evidence type="ECO:0000256" key="1">
    <source>
        <dbReference type="ARBA" id="ARBA00004508"/>
    </source>
</evidence>
<dbReference type="Proteomes" id="UP000515121">
    <property type="component" value="Unplaced"/>
</dbReference>
<evidence type="ECO:0000256" key="7">
    <source>
        <dbReference type="ARBA" id="ARBA00022801"/>
    </source>
</evidence>
<keyword evidence="5" id="KW-0645">Protease</keyword>
<dbReference type="KEGG" id="dzi:111297549"/>
<dbReference type="GO" id="GO:0006508">
    <property type="term" value="P:proteolysis"/>
    <property type="evidence" value="ECO:0007669"/>
    <property type="project" value="UniProtKB-KW"/>
</dbReference>
<dbReference type="InterPro" id="IPR044838">
    <property type="entry name" value="EGY1-like"/>
</dbReference>
<feature type="transmembrane region" description="Helical" evidence="12">
    <location>
        <begin position="274"/>
        <end position="298"/>
    </location>
</feature>
<evidence type="ECO:0000256" key="2">
    <source>
        <dbReference type="ARBA" id="ARBA00007931"/>
    </source>
</evidence>
<evidence type="ECO:0000256" key="9">
    <source>
        <dbReference type="ARBA" id="ARBA00022989"/>
    </source>
</evidence>
<evidence type="ECO:0000259" key="13">
    <source>
        <dbReference type="Pfam" id="PF02163"/>
    </source>
</evidence>
<keyword evidence="6 12" id="KW-0812">Transmembrane</keyword>
<feature type="transmembrane region" description="Helical" evidence="12">
    <location>
        <begin position="232"/>
        <end position="253"/>
    </location>
</feature>
<evidence type="ECO:0000313" key="14">
    <source>
        <dbReference type="Proteomes" id="UP000515121"/>
    </source>
</evidence>
<keyword evidence="9 12" id="KW-1133">Transmembrane helix</keyword>
<keyword evidence="14" id="KW-1185">Reference proteome</keyword>
<evidence type="ECO:0000256" key="10">
    <source>
        <dbReference type="ARBA" id="ARBA00023049"/>
    </source>
</evidence>
<evidence type="ECO:0000256" key="11">
    <source>
        <dbReference type="ARBA" id="ARBA00023136"/>
    </source>
</evidence>
<evidence type="ECO:0000256" key="6">
    <source>
        <dbReference type="ARBA" id="ARBA00022692"/>
    </source>
</evidence>
<keyword evidence="10 15" id="KW-0482">Metalloprotease</keyword>
<evidence type="ECO:0000313" key="15">
    <source>
        <dbReference type="RefSeq" id="XP_022747966.1"/>
    </source>
</evidence>
<dbReference type="GO" id="GO:0008237">
    <property type="term" value="F:metallopeptidase activity"/>
    <property type="evidence" value="ECO:0007669"/>
    <property type="project" value="UniProtKB-KW"/>
</dbReference>
<feature type="transmembrane region" description="Helical" evidence="12">
    <location>
        <begin position="163"/>
        <end position="188"/>
    </location>
</feature>
<evidence type="ECO:0000256" key="4">
    <source>
        <dbReference type="ARBA" id="ARBA00022640"/>
    </source>
</evidence>
<keyword evidence="11 12" id="KW-0472">Membrane</keyword>
<keyword evidence="7" id="KW-0378">Hydrolase</keyword>
<dbReference type="GO" id="GO:0031969">
    <property type="term" value="C:chloroplast membrane"/>
    <property type="evidence" value="ECO:0007669"/>
    <property type="project" value="UniProtKB-SubCell"/>
</dbReference>
<dbReference type="RefSeq" id="XP_022747966.1">
    <property type="nucleotide sequence ID" value="XM_022892231.1"/>
</dbReference>
<gene>
    <name evidence="15" type="primary">LOC111297549</name>
</gene>
<name>A0A6P5Z6I2_DURZI</name>
<dbReference type="GeneID" id="111297549"/>
<dbReference type="OrthoDB" id="5738at2759"/>
<dbReference type="InterPro" id="IPR008915">
    <property type="entry name" value="Peptidase_M50"/>
</dbReference>
<dbReference type="Pfam" id="PF02163">
    <property type="entry name" value="Peptidase_M50"/>
    <property type="match status" value="1"/>
</dbReference>
<comment type="subcellular location">
    <subcellularLocation>
        <location evidence="1">Plastid</location>
        <location evidence="1">Chloroplast membrane</location>
        <topology evidence="1">Multi-pass membrane protein</topology>
    </subcellularLocation>
</comment>
<feature type="domain" description="Peptidase M50" evidence="13">
    <location>
        <begin position="111"/>
        <end position="274"/>
    </location>
</feature>
<evidence type="ECO:0000256" key="3">
    <source>
        <dbReference type="ARBA" id="ARBA00022528"/>
    </source>
</evidence>
<evidence type="ECO:0000256" key="8">
    <source>
        <dbReference type="ARBA" id="ARBA00022946"/>
    </source>
</evidence>
<protein>
    <submittedName>
        <fullName evidence="15">Probable zinc metalloprotease EGY2, chloroplastic</fullName>
    </submittedName>
</protein>
<accession>A0A6P5Z6I2</accession>
<feature type="transmembrane region" description="Helical" evidence="12">
    <location>
        <begin position="318"/>
        <end position="338"/>
    </location>
</feature>